<protein>
    <submittedName>
        <fullName evidence="1">Uncharacterized protein</fullName>
    </submittedName>
</protein>
<dbReference type="KEGG" id="bpro:PMF13cell1_04503"/>
<organism evidence="1 2">
    <name type="scientific">Blautia producta</name>
    <dbReference type="NCBI Taxonomy" id="33035"/>
    <lineage>
        <taxon>Bacteria</taxon>
        <taxon>Bacillati</taxon>
        <taxon>Bacillota</taxon>
        <taxon>Clostridia</taxon>
        <taxon>Lachnospirales</taxon>
        <taxon>Lachnospiraceae</taxon>
        <taxon>Blautia</taxon>
    </lineage>
</organism>
<gene>
    <name evidence="1" type="ORF">PMF13cell1_04503</name>
</gene>
<sequence>MAFRNVTVIDGRKVELKDMDEKDRERLVAELCRRMAGKLGYTEVKTAK</sequence>
<accession>A0A4P6M1H2</accession>
<dbReference type="AlphaFoldDB" id="A0A4P6M1H2"/>
<evidence type="ECO:0000313" key="1">
    <source>
        <dbReference type="EMBL" id="QBE98934.1"/>
    </source>
</evidence>
<dbReference type="RefSeq" id="WP_165392550.1">
    <property type="nucleotide sequence ID" value="NZ_CP035945.1"/>
</dbReference>
<evidence type="ECO:0000313" key="2">
    <source>
        <dbReference type="Proteomes" id="UP000289794"/>
    </source>
</evidence>
<proteinExistence type="predicted"/>
<dbReference type="EMBL" id="CP035945">
    <property type="protein sequence ID" value="QBE98934.1"/>
    <property type="molecule type" value="Genomic_DNA"/>
</dbReference>
<dbReference type="Proteomes" id="UP000289794">
    <property type="component" value="Chromosome"/>
</dbReference>
<name>A0A4P6M1H2_9FIRM</name>
<reference evidence="1 2" key="1">
    <citation type="submission" date="2019-01" db="EMBL/GenBank/DDBJ databases">
        <title>PMF-metabolizing Aryl O-demethylase.</title>
        <authorList>
            <person name="Kim M."/>
        </authorList>
    </citation>
    <scope>NUCLEOTIDE SEQUENCE [LARGE SCALE GENOMIC DNA]</scope>
    <source>
        <strain evidence="1 2">PMF1</strain>
    </source>
</reference>